<feature type="region of interest" description="Disordered" evidence="1">
    <location>
        <begin position="226"/>
        <end position="252"/>
    </location>
</feature>
<dbReference type="OrthoDB" id="441172at2759"/>
<accession>A0A9E7FPJ0</accession>
<dbReference type="InterPro" id="IPR040275">
    <property type="entry name" value="At5g39450-like"/>
</dbReference>
<evidence type="ECO:0000313" key="4">
    <source>
        <dbReference type="Proteomes" id="UP001055439"/>
    </source>
</evidence>
<protein>
    <submittedName>
        <fullName evidence="3">F-box protein</fullName>
    </submittedName>
</protein>
<name>A0A9E7FPJ0_9LILI</name>
<reference evidence="3" key="1">
    <citation type="submission" date="2022-05" db="EMBL/GenBank/DDBJ databases">
        <title>The Musa troglodytarum L. genome provides insights into the mechanism of non-climacteric behaviour and enrichment of carotenoids.</title>
        <authorList>
            <person name="Wang J."/>
        </authorList>
    </citation>
    <scope>NUCLEOTIDE SEQUENCE</scope>
    <source>
        <tissue evidence="3">Leaf</tissue>
    </source>
</reference>
<proteinExistence type="predicted"/>
<dbReference type="Proteomes" id="UP001055439">
    <property type="component" value="Chromosome 4"/>
</dbReference>
<evidence type="ECO:0000256" key="1">
    <source>
        <dbReference type="SAM" id="MobiDB-lite"/>
    </source>
</evidence>
<dbReference type="SMART" id="SM00256">
    <property type="entry name" value="FBOX"/>
    <property type="match status" value="1"/>
</dbReference>
<dbReference type="AlphaFoldDB" id="A0A9E7FPJ0"/>
<keyword evidence="4" id="KW-1185">Reference proteome</keyword>
<dbReference type="Gene3D" id="1.20.1280.50">
    <property type="match status" value="1"/>
</dbReference>
<evidence type="ECO:0000259" key="2">
    <source>
        <dbReference type="PROSITE" id="PS50181"/>
    </source>
</evidence>
<feature type="domain" description="F-box" evidence="2">
    <location>
        <begin position="13"/>
        <end position="60"/>
    </location>
</feature>
<dbReference type="PANTHER" id="PTHR31370:SF2">
    <property type="entry name" value="OS08G0105100 PROTEIN"/>
    <property type="match status" value="1"/>
</dbReference>
<gene>
    <name evidence="3" type="ORF">MUK42_30828</name>
</gene>
<dbReference type="InterPro" id="IPR001810">
    <property type="entry name" value="F-box_dom"/>
</dbReference>
<dbReference type="Pfam" id="PF12014">
    <property type="entry name" value="Cyclin_D1_bind"/>
    <property type="match status" value="1"/>
</dbReference>
<sequence>MPDGVAAQVDCGSRLFLALPDDVLALVSAYLRPLDLCALALCCRGLRAAVASSEKAWLAQCRRLGPPAHALPLWREGVRSYRALCRFLAAVAPLLGVWVHQNPELGNVVSVLWGFLSVVGVRIIPQELGPLGLDAGPLLWAPVFEILADADGAPSCFFHHGRGDHGEDCLYPGSVQSIDPSCNILLLEVDVHHKDPAFPPDTLHLPRSQIFSAVSDRKDPTLVRNLHWSDSSNTNSTPSAAPPSPPSIPFSRLPFNDRRRLLDLVTGRVHLEIPLDLATAPLFDRSPPCDDAKLLARRWSELVKIHEQISGGRIDRKAAELAPGLIEHAPTANGDVISHHQITVSGKRKALVSVAAYLRDGFKQFMSRSNSSKVAGLISRNGNSWGSAQKKHAQLHQFLMSGDAVGLSLRAAHMRLTAYRAWPDMHDNWFALYKLPMQVPSACHEHAGLWAGTFGWPPGQPSEDKPGKALFFLLLSYEEVEERTLLVATKILEGTHYVLHPNGSAMFIAKLDETSSDAFPWETDSEPLQVEVEQSYSGEGIASGYGFRYPGSKPGSLFVLQNGLLAFVWKESRSVLTLQRIDLQELLKRGERVPMLPPVANFSYLTKSYSNVTDCEEALKLPTIPRLTSWYYGLGSTLG</sequence>
<dbReference type="Pfam" id="PF00646">
    <property type="entry name" value="F-box"/>
    <property type="match status" value="1"/>
</dbReference>
<dbReference type="SUPFAM" id="SSF81383">
    <property type="entry name" value="F-box domain"/>
    <property type="match status" value="1"/>
</dbReference>
<evidence type="ECO:0000313" key="3">
    <source>
        <dbReference type="EMBL" id="URD97986.1"/>
    </source>
</evidence>
<dbReference type="EMBL" id="CP097506">
    <property type="protein sequence ID" value="URD97986.1"/>
    <property type="molecule type" value="Genomic_DNA"/>
</dbReference>
<dbReference type="PROSITE" id="PS50181">
    <property type="entry name" value="FBOX"/>
    <property type="match status" value="1"/>
</dbReference>
<organism evidence="3 4">
    <name type="scientific">Musa troglodytarum</name>
    <name type="common">fe'i banana</name>
    <dbReference type="NCBI Taxonomy" id="320322"/>
    <lineage>
        <taxon>Eukaryota</taxon>
        <taxon>Viridiplantae</taxon>
        <taxon>Streptophyta</taxon>
        <taxon>Embryophyta</taxon>
        <taxon>Tracheophyta</taxon>
        <taxon>Spermatophyta</taxon>
        <taxon>Magnoliopsida</taxon>
        <taxon>Liliopsida</taxon>
        <taxon>Zingiberales</taxon>
        <taxon>Musaceae</taxon>
        <taxon>Musa</taxon>
    </lineage>
</organism>
<dbReference type="PANTHER" id="PTHR31370">
    <property type="entry name" value="F-BOX PROTEIN FAMILY-LIKE"/>
    <property type="match status" value="1"/>
</dbReference>
<dbReference type="InterPro" id="IPR036047">
    <property type="entry name" value="F-box-like_dom_sf"/>
</dbReference>